<organism evidence="2 3">
    <name type="scientific">Hymenolepis diminuta</name>
    <name type="common">Rat tapeworm</name>
    <dbReference type="NCBI Taxonomy" id="6216"/>
    <lineage>
        <taxon>Eukaryota</taxon>
        <taxon>Metazoa</taxon>
        <taxon>Spiralia</taxon>
        <taxon>Lophotrochozoa</taxon>
        <taxon>Platyhelminthes</taxon>
        <taxon>Cestoda</taxon>
        <taxon>Eucestoda</taxon>
        <taxon>Cyclophyllidea</taxon>
        <taxon>Hymenolepididae</taxon>
        <taxon>Hymenolepis</taxon>
    </lineage>
</organism>
<dbReference type="Pfam" id="PF12494">
    <property type="entry name" value="DUF3695"/>
    <property type="match status" value="1"/>
</dbReference>
<gene>
    <name evidence="2" type="ORF">WMSIL1_LOCUS5311</name>
</gene>
<feature type="compositionally biased region" description="Basic and acidic residues" evidence="1">
    <location>
        <begin position="1"/>
        <end position="13"/>
    </location>
</feature>
<proteinExistence type="predicted"/>
<evidence type="ECO:0000313" key="3">
    <source>
        <dbReference type="Proteomes" id="UP000321570"/>
    </source>
</evidence>
<protein>
    <submittedName>
        <fullName evidence="2">Uncharacterized protein</fullName>
    </submittedName>
</protein>
<dbReference type="Proteomes" id="UP000321570">
    <property type="component" value="Unassembled WGS sequence"/>
</dbReference>
<name>A0A564YDF8_HYMDI</name>
<dbReference type="EMBL" id="CABIJS010000166">
    <property type="protein sequence ID" value="VUZ45315.1"/>
    <property type="molecule type" value="Genomic_DNA"/>
</dbReference>
<evidence type="ECO:0000313" key="2">
    <source>
        <dbReference type="EMBL" id="VUZ45315.1"/>
    </source>
</evidence>
<accession>A0A564YDF8</accession>
<keyword evidence="3" id="KW-1185">Reference proteome</keyword>
<feature type="region of interest" description="Disordered" evidence="1">
    <location>
        <begin position="1"/>
        <end position="21"/>
    </location>
</feature>
<dbReference type="AlphaFoldDB" id="A0A564YDF8"/>
<sequence>MLTENCEFRKTEDNSNEVDFNEPTHNRLAYTHTLESTRNKNSHFDCEAPSDLLERRLRSVYDQHADWNRDNAHTVLQPETCNDGHGRILLNRIQDAIFPENPPERPFTYWQLQQKNHPLKNNNTITGVHLQESNRGYARQPHGGFYKY</sequence>
<evidence type="ECO:0000256" key="1">
    <source>
        <dbReference type="SAM" id="MobiDB-lite"/>
    </source>
</evidence>
<dbReference type="InterPro" id="IPR022179">
    <property type="entry name" value="CFAP276"/>
</dbReference>
<reference evidence="2 3" key="1">
    <citation type="submission" date="2019-07" db="EMBL/GenBank/DDBJ databases">
        <authorList>
            <person name="Jastrzebski P J."/>
            <person name="Paukszto L."/>
            <person name="Jastrzebski P J."/>
        </authorList>
    </citation>
    <scope>NUCLEOTIDE SEQUENCE [LARGE SCALE GENOMIC DNA]</scope>
    <source>
        <strain evidence="2 3">WMS-il1</strain>
    </source>
</reference>